<dbReference type="InterPro" id="IPR005162">
    <property type="entry name" value="Retrotrans_gag_dom"/>
</dbReference>
<reference evidence="3" key="3">
    <citation type="submission" date="2006-01" db="EMBL/GenBank/DDBJ databases">
        <authorList>
            <person name="Buell R."/>
        </authorList>
    </citation>
    <scope>NUCLEOTIDE SEQUENCE</scope>
</reference>
<name>Q2R3I1_ORYSJ</name>
<evidence type="ECO:0000259" key="2">
    <source>
        <dbReference type="Pfam" id="PF03732"/>
    </source>
</evidence>
<feature type="domain" description="Retrotransposon gag" evidence="2">
    <location>
        <begin position="78"/>
        <end position="165"/>
    </location>
</feature>
<dbReference type="PANTHER" id="PTHR35046">
    <property type="entry name" value="ZINC KNUCKLE (CCHC-TYPE) FAMILY PROTEIN"/>
    <property type="match status" value="1"/>
</dbReference>
<organism evidence="3">
    <name type="scientific">Oryza sativa subsp. japonica</name>
    <name type="common">Rice</name>
    <dbReference type="NCBI Taxonomy" id="39947"/>
    <lineage>
        <taxon>Eukaryota</taxon>
        <taxon>Viridiplantae</taxon>
        <taxon>Streptophyta</taxon>
        <taxon>Embryophyta</taxon>
        <taxon>Tracheophyta</taxon>
        <taxon>Spermatophyta</taxon>
        <taxon>Magnoliopsida</taxon>
        <taxon>Liliopsida</taxon>
        <taxon>Poales</taxon>
        <taxon>Poaceae</taxon>
        <taxon>BOP clade</taxon>
        <taxon>Oryzoideae</taxon>
        <taxon>Oryzeae</taxon>
        <taxon>Oryzinae</taxon>
        <taxon>Oryza</taxon>
        <taxon>Oryza sativa</taxon>
    </lineage>
</organism>
<dbReference type="PANTHER" id="PTHR35046:SF24">
    <property type="entry name" value="RETROTRANSPOSON GAG DOMAIN-CONTAINING PROTEIN"/>
    <property type="match status" value="1"/>
</dbReference>
<dbReference type="EMBL" id="DP000010">
    <property type="protein sequence ID" value="ABA93954.1"/>
    <property type="molecule type" value="Genomic_DNA"/>
</dbReference>
<reference evidence="3" key="2">
    <citation type="submission" date="2005-04" db="EMBL/GenBank/DDBJ databases">
        <authorList>
            <person name="Buell C.R."/>
            <person name="Wing R.A."/>
            <person name="McCombie W.A."/>
            <person name="Ouyang S."/>
        </authorList>
    </citation>
    <scope>NUCLEOTIDE SEQUENCE</scope>
</reference>
<evidence type="ECO:0000256" key="1">
    <source>
        <dbReference type="SAM" id="MobiDB-lite"/>
    </source>
</evidence>
<evidence type="ECO:0000313" key="3">
    <source>
        <dbReference type="EMBL" id="ABA93954.1"/>
    </source>
</evidence>
<dbReference type="Pfam" id="PF03732">
    <property type="entry name" value="Retrotrans_gag"/>
    <property type="match status" value="1"/>
</dbReference>
<reference evidence="3" key="1">
    <citation type="journal article" date="2005" name="BMC Biol.">
        <title>The sequence of rice chromosomes 11 and 12, rich in disease resistance genes and recent gene duplications.</title>
        <authorList>
            <consortium name="The rice chromosomes 11 and 12 sequencing consortia"/>
        </authorList>
    </citation>
    <scope>NUCLEOTIDE SEQUENCE [LARGE SCALE GENOMIC DNA]</scope>
</reference>
<gene>
    <name evidence="3" type="ordered locus">LOC_Os11g31860</name>
</gene>
<protein>
    <submittedName>
        <fullName evidence="3">Retrotransposon, putative, centromere-specific</fullName>
    </submittedName>
</protein>
<dbReference type="AlphaFoldDB" id="Q2R3I1"/>
<accession>Q2R3I1</accession>
<sequence length="594" mass="68124">MPGLRKGIREHQLLHLRRDMTTSPRYAYEVHDYNFEQVASKLPFYDGKYDSVAYIDWELAVDNEFDIYDFSDAQMIKAASNKFTSSALFWWTYVSNKPETWDELKTMMRKRFVTSYYKCTLREKLEHLKQGDRTVREYIHEFKVCIIYSGLKECNENTTRRFFNGPSSEIQVLLDSVTYNHIGHLFMLARSIESQIISKARMHDQCDLSPISESPIYLCNDDVQTLEEQSFVSPVTNVLQEDQHIQEKVNGILEKKEDEAPAMSKESSQGKLNGAERNEGEYSQGELHLSTFHAIVEQPLVESIAELPLSQVDLLAVPCDKEELCDNVSLISMPQLVNEHVSSTISLCADSKHVVHIANEVEECELRSSLNTLGYVQFDDFCELDNLKEKLFAKSDLPYPTNAIFHIFGKYNDRGIYLVHRVFICSDLEKHVIANHTTSSFSSFDWMKQVILNGLCEEHHMEKPRTVFHEEGEDDVTMATTDTSVAHIMDEQQDIKFESFKCWNPIRPPATLLTSNGRRICIRPPFLARIGLIFTGKINNPRRGVSIAKAQHNVSYGCSRIVNVFPQIVVISTHRKIGPTTALSDEWNSGFINT</sequence>
<feature type="region of interest" description="Disordered" evidence="1">
    <location>
        <begin position="253"/>
        <end position="280"/>
    </location>
</feature>
<proteinExistence type="predicted"/>